<dbReference type="InterPro" id="IPR050833">
    <property type="entry name" value="Poly_Biosynth_Transport"/>
</dbReference>
<gene>
    <name evidence="7" type="ORF">M1B78_17560</name>
</gene>
<feature type="transmembrane region" description="Helical" evidence="6">
    <location>
        <begin position="107"/>
        <end position="129"/>
    </location>
</feature>
<dbReference type="AlphaFoldDB" id="A0A9X2P4Q4"/>
<dbReference type="NCBIfam" id="NF041503">
    <property type="entry name" value="WZX_like"/>
    <property type="match status" value="1"/>
</dbReference>
<keyword evidence="4 6" id="KW-1133">Transmembrane helix</keyword>
<keyword evidence="3 6" id="KW-0812">Transmembrane</keyword>
<keyword evidence="2" id="KW-1003">Cell membrane</keyword>
<dbReference type="EMBL" id="JAMZEE010000068">
    <property type="protein sequence ID" value="MCR6509906.1"/>
    <property type="molecule type" value="Genomic_DNA"/>
</dbReference>
<dbReference type="PANTHER" id="PTHR30250:SF26">
    <property type="entry name" value="PSMA PROTEIN"/>
    <property type="match status" value="1"/>
</dbReference>
<evidence type="ECO:0000256" key="5">
    <source>
        <dbReference type="ARBA" id="ARBA00023136"/>
    </source>
</evidence>
<sequence length="469" mass="52811">MSNIDISKGDIIWSYVSQFFNIASGLITLPLILHLLSTEEIAMNYLMLTVTTLVTLMDFGFTPQISRQVSYVYSGATKLLKEGIVEGSTGTVNYQLLACLLSVTRRIFRIISAIVLVLLMTLGTWYMYFVTEGFSNVDNSFAIWLVFCTSSFFSIYFKYYDSLLVGRGLVKESKQCILASKVLQIVLVYVLLLASVGLMGVCIANLISPFLGRYLAHHFFYDNGTISKLYGQAFSDELKSEIFQAIWYNAKKVGVNFIGTYCTRQFGMFLIGLYLASDVVASYGLMMQFVTIVTSISVTFFGTLQPQIISYRIQGDRVMTIRRFSYSIIVYYLLCICGLAVVVFLGSWALNLIGSNAQLPTLNILLLYSLVCFLEENHSNFAIFISSGNQVPFVPAALISGFLICIGDFVVLQFTSLGLLGIILIQGGVQLAYNNWYWPRWVLKEYRISFREFLKSGFCELYGMLKKIM</sequence>
<protein>
    <submittedName>
        <fullName evidence="7">Polysaccharide biosynthesis protein</fullName>
    </submittedName>
</protein>
<evidence type="ECO:0000256" key="1">
    <source>
        <dbReference type="ARBA" id="ARBA00004651"/>
    </source>
</evidence>
<evidence type="ECO:0000256" key="4">
    <source>
        <dbReference type="ARBA" id="ARBA00022989"/>
    </source>
</evidence>
<evidence type="ECO:0000256" key="3">
    <source>
        <dbReference type="ARBA" id="ARBA00022692"/>
    </source>
</evidence>
<evidence type="ECO:0000313" key="8">
    <source>
        <dbReference type="Proteomes" id="UP001143810"/>
    </source>
</evidence>
<dbReference type="Proteomes" id="UP001143810">
    <property type="component" value="Unassembled WGS sequence"/>
</dbReference>
<dbReference type="RefSeq" id="WP_176468549.1">
    <property type="nucleotide sequence ID" value="NZ_JAMZEE010000068.1"/>
</dbReference>
<feature type="transmembrane region" description="Helical" evidence="6">
    <location>
        <begin position="280"/>
        <end position="304"/>
    </location>
</feature>
<feature type="transmembrane region" description="Helical" evidence="6">
    <location>
        <begin position="410"/>
        <end position="433"/>
    </location>
</feature>
<comment type="caution">
    <text evidence="7">The sequence shown here is derived from an EMBL/GenBank/DDBJ whole genome shotgun (WGS) entry which is preliminary data.</text>
</comment>
<organism evidence="7 8">
    <name type="scientific">Bacteroides muris</name>
    <name type="common">ex Fokt et al. 2023</name>
    <dbReference type="NCBI Taxonomy" id="2937417"/>
    <lineage>
        <taxon>Bacteria</taxon>
        <taxon>Pseudomonadati</taxon>
        <taxon>Bacteroidota</taxon>
        <taxon>Bacteroidia</taxon>
        <taxon>Bacteroidales</taxon>
        <taxon>Bacteroidaceae</taxon>
        <taxon>Bacteroides</taxon>
    </lineage>
</organism>
<evidence type="ECO:0000256" key="6">
    <source>
        <dbReference type="SAM" id="Phobius"/>
    </source>
</evidence>
<evidence type="ECO:0000256" key="2">
    <source>
        <dbReference type="ARBA" id="ARBA00022475"/>
    </source>
</evidence>
<proteinExistence type="predicted"/>
<feature type="transmembrane region" description="Helical" evidence="6">
    <location>
        <begin position="324"/>
        <end position="345"/>
    </location>
</feature>
<accession>A0A9X2P4Q4</accession>
<feature type="transmembrane region" description="Helical" evidence="6">
    <location>
        <begin position="381"/>
        <end position="404"/>
    </location>
</feature>
<dbReference type="GO" id="GO:0005886">
    <property type="term" value="C:plasma membrane"/>
    <property type="evidence" value="ECO:0007669"/>
    <property type="project" value="UniProtKB-SubCell"/>
</dbReference>
<comment type="subcellular location">
    <subcellularLocation>
        <location evidence="1">Cell membrane</location>
        <topology evidence="1">Multi-pass membrane protein</topology>
    </subcellularLocation>
</comment>
<name>A0A9X2P4Q4_9BACE</name>
<feature type="transmembrane region" description="Helical" evidence="6">
    <location>
        <begin position="141"/>
        <end position="161"/>
    </location>
</feature>
<reference evidence="7" key="1">
    <citation type="journal article" date="2022" name="Arch. Microbiol.">
        <title>Bacteroides muris sp. nov. isolated from the cecum of wild-derived house mice.</title>
        <authorList>
            <person name="Fokt H."/>
            <person name="Unni R."/>
            <person name="Repnik U."/>
            <person name="Schmitz R.A."/>
            <person name="Bramkamp M."/>
            <person name="Baines J.F."/>
            <person name="Unterweger D."/>
        </authorList>
    </citation>
    <scope>NUCLEOTIDE SEQUENCE</scope>
    <source>
        <strain evidence="7">KH569_7</strain>
    </source>
</reference>
<keyword evidence="5 6" id="KW-0472">Membrane</keyword>
<reference evidence="7" key="2">
    <citation type="submission" date="2022-04" db="EMBL/GenBank/DDBJ databases">
        <authorList>
            <person name="Fokt H."/>
            <person name="Baines J."/>
        </authorList>
    </citation>
    <scope>NUCLEOTIDE SEQUENCE</scope>
    <source>
        <strain evidence="7">KH569_7</strain>
    </source>
</reference>
<feature type="transmembrane region" description="Helical" evidence="6">
    <location>
        <begin position="12"/>
        <end position="36"/>
    </location>
</feature>
<dbReference type="PANTHER" id="PTHR30250">
    <property type="entry name" value="PST FAMILY PREDICTED COLANIC ACID TRANSPORTER"/>
    <property type="match status" value="1"/>
</dbReference>
<dbReference type="InterPro" id="IPR048122">
    <property type="entry name" value="WZX-like"/>
</dbReference>
<evidence type="ECO:0000313" key="7">
    <source>
        <dbReference type="EMBL" id="MCR6509906.1"/>
    </source>
</evidence>
<feature type="transmembrane region" description="Helical" evidence="6">
    <location>
        <begin position="182"/>
        <end position="207"/>
    </location>
</feature>